<proteinExistence type="predicted"/>
<dbReference type="Gene3D" id="3.90.79.10">
    <property type="entry name" value="Nucleoside Triphosphate Pyrophosphohydrolase"/>
    <property type="match status" value="1"/>
</dbReference>
<dbReference type="PANTHER" id="PTHR10885">
    <property type="entry name" value="ISOPENTENYL-DIPHOSPHATE DELTA-ISOMERASE"/>
    <property type="match status" value="1"/>
</dbReference>
<dbReference type="PROSITE" id="PS51462">
    <property type="entry name" value="NUDIX"/>
    <property type="match status" value="1"/>
</dbReference>
<protein>
    <recommendedName>
        <fullName evidence="1">Nudix hydrolase domain-containing protein</fullName>
    </recommendedName>
</protein>
<keyword evidence="3" id="KW-1185">Reference proteome</keyword>
<evidence type="ECO:0000313" key="2">
    <source>
        <dbReference type="EMBL" id="KAL3774075.1"/>
    </source>
</evidence>
<comment type="caution">
    <text evidence="2">The sequence shown here is derived from an EMBL/GenBank/DDBJ whole genome shotgun (WGS) entry which is preliminary data.</text>
</comment>
<dbReference type="EMBL" id="JALLPJ020001211">
    <property type="protein sequence ID" value="KAL3774075.1"/>
    <property type="molecule type" value="Genomic_DNA"/>
</dbReference>
<reference evidence="2 3" key="1">
    <citation type="submission" date="2024-10" db="EMBL/GenBank/DDBJ databases">
        <title>Updated reference genomes for cyclostephanoid diatoms.</title>
        <authorList>
            <person name="Roberts W.R."/>
            <person name="Alverson A.J."/>
        </authorList>
    </citation>
    <scope>NUCLEOTIDE SEQUENCE [LARGE SCALE GENOMIC DNA]</scope>
    <source>
        <strain evidence="2 3">AJA010-31</strain>
    </source>
</reference>
<name>A0ABD3NKY5_9STRA</name>
<dbReference type="AlphaFoldDB" id="A0ABD3NKY5"/>
<evidence type="ECO:0000313" key="3">
    <source>
        <dbReference type="Proteomes" id="UP001530400"/>
    </source>
</evidence>
<gene>
    <name evidence="2" type="ORF">ACHAWO_005282</name>
</gene>
<evidence type="ECO:0000259" key="1">
    <source>
        <dbReference type="PROSITE" id="PS51462"/>
    </source>
</evidence>
<dbReference type="PANTHER" id="PTHR10885:SF20">
    <property type="entry name" value="NUDIX HYDROLASE DOMAIN-CONTAINING PROTEIN"/>
    <property type="match status" value="1"/>
</dbReference>
<dbReference type="InterPro" id="IPR000086">
    <property type="entry name" value="NUDIX_hydrolase_dom"/>
</dbReference>
<dbReference type="InterPro" id="IPR015797">
    <property type="entry name" value="NUDIX_hydrolase-like_dom_sf"/>
</dbReference>
<dbReference type="Proteomes" id="UP001530400">
    <property type="component" value="Unassembled WGS sequence"/>
</dbReference>
<feature type="domain" description="Nudix hydrolase" evidence="1">
    <location>
        <begin position="56"/>
        <end position="203"/>
    </location>
</feature>
<dbReference type="Pfam" id="PF00293">
    <property type="entry name" value="NUDIX"/>
    <property type="match status" value="1"/>
</dbReference>
<dbReference type="SUPFAM" id="SSF55811">
    <property type="entry name" value="Nudix"/>
    <property type="match status" value="1"/>
</dbReference>
<organism evidence="2 3">
    <name type="scientific">Cyclotella atomus</name>
    <dbReference type="NCBI Taxonomy" id="382360"/>
    <lineage>
        <taxon>Eukaryota</taxon>
        <taxon>Sar</taxon>
        <taxon>Stramenopiles</taxon>
        <taxon>Ochrophyta</taxon>
        <taxon>Bacillariophyta</taxon>
        <taxon>Coscinodiscophyceae</taxon>
        <taxon>Thalassiosirophycidae</taxon>
        <taxon>Stephanodiscales</taxon>
        <taxon>Stephanodiscaceae</taxon>
        <taxon>Cyclotella</taxon>
    </lineage>
</organism>
<dbReference type="CDD" id="cd04692">
    <property type="entry name" value="NUDIX_Hydrolase"/>
    <property type="match status" value="1"/>
</dbReference>
<sequence>MSVSNKINPHALDEAQCPSEMFEIMEHPTESFDPYNDKPVSTNSFATRAESHAKGLWHCSVHIWIVKSPSLVLLQKRSLNKDTFPGSSLAGRWDISSAGHIEAGKSPLEAAHAEVAEELGIDLKSTHIFNRGLQHAFVIPAEQAPLGGCNAYEHVYFLHLNENSELKLSLGTEEVTEVTWMDSAKLIESLRSGDDNFAPRSKQYVVAMEKYINTMNVKRSD</sequence>
<accession>A0ABD3NKY5</accession>